<dbReference type="InterPro" id="IPR003333">
    <property type="entry name" value="CMAS"/>
</dbReference>
<evidence type="ECO:0000313" key="9">
    <source>
        <dbReference type="Proteomes" id="UP000184032"/>
    </source>
</evidence>
<comment type="similarity">
    <text evidence="1">Belongs to the CFA/CMAS family.</text>
</comment>
<evidence type="ECO:0000313" key="8">
    <source>
        <dbReference type="EMBL" id="SHH27955.1"/>
    </source>
</evidence>
<dbReference type="PANTHER" id="PTHR43667">
    <property type="entry name" value="CYCLOPROPANE-FATTY-ACYL-PHOSPHOLIPID SYNTHASE"/>
    <property type="match status" value="1"/>
</dbReference>
<dbReference type="Pfam" id="PF25371">
    <property type="entry name" value="DUF7884"/>
    <property type="match status" value="1"/>
</dbReference>
<evidence type="ECO:0000256" key="6">
    <source>
        <dbReference type="PIRSR" id="PIRSR003085-1"/>
    </source>
</evidence>
<dbReference type="RefSeq" id="WP_073184283.1">
    <property type="nucleotide sequence ID" value="NZ_FQXI01000005.1"/>
</dbReference>
<dbReference type="PIRSF" id="PIRSF003085">
    <property type="entry name" value="CMAS"/>
    <property type="match status" value="1"/>
</dbReference>
<dbReference type="Pfam" id="PF02353">
    <property type="entry name" value="CMAS"/>
    <property type="match status" value="1"/>
</dbReference>
<gene>
    <name evidence="8" type="ORF">SAMN02745245_00980</name>
</gene>
<dbReference type="SUPFAM" id="SSF53335">
    <property type="entry name" value="S-adenosyl-L-methionine-dependent methyltransferases"/>
    <property type="match status" value="1"/>
</dbReference>
<reference evidence="9" key="1">
    <citation type="submission" date="2016-11" db="EMBL/GenBank/DDBJ databases">
        <authorList>
            <person name="Varghese N."/>
            <person name="Submissions S."/>
        </authorList>
    </citation>
    <scope>NUCLEOTIDE SEQUENCE [LARGE SCALE GENOMIC DNA]</scope>
    <source>
        <strain evidence="9">DSM 21120</strain>
    </source>
</reference>
<keyword evidence="4" id="KW-0949">S-adenosyl-L-methionine</keyword>
<keyword evidence="3" id="KW-0808">Transferase</keyword>
<keyword evidence="5" id="KW-0443">Lipid metabolism</keyword>
<dbReference type="Proteomes" id="UP000184032">
    <property type="component" value="Unassembled WGS sequence"/>
</dbReference>
<dbReference type="InterPro" id="IPR029063">
    <property type="entry name" value="SAM-dependent_MTases_sf"/>
</dbReference>
<dbReference type="EMBL" id="FQXI01000005">
    <property type="protein sequence ID" value="SHH27955.1"/>
    <property type="molecule type" value="Genomic_DNA"/>
</dbReference>
<keyword evidence="2" id="KW-0489">Methyltransferase</keyword>
<dbReference type="PANTHER" id="PTHR43667:SF1">
    <property type="entry name" value="CYCLOPROPANE-FATTY-ACYL-PHOSPHOLIPID SYNTHASE"/>
    <property type="match status" value="1"/>
</dbReference>
<dbReference type="InterPro" id="IPR050723">
    <property type="entry name" value="CFA/CMAS"/>
</dbReference>
<dbReference type="GO" id="GO:0008168">
    <property type="term" value="F:methyltransferase activity"/>
    <property type="evidence" value="ECO:0007669"/>
    <property type="project" value="UniProtKB-KW"/>
</dbReference>
<evidence type="ECO:0000256" key="5">
    <source>
        <dbReference type="ARBA" id="ARBA00023098"/>
    </source>
</evidence>
<evidence type="ECO:0000256" key="2">
    <source>
        <dbReference type="ARBA" id="ARBA00022603"/>
    </source>
</evidence>
<keyword evidence="9" id="KW-1185">Reference proteome</keyword>
<dbReference type="InterPro" id="IPR057206">
    <property type="entry name" value="DUF7884"/>
</dbReference>
<dbReference type="Gene3D" id="3.40.50.150">
    <property type="entry name" value="Vaccinia Virus protein VP39"/>
    <property type="match status" value="1"/>
</dbReference>
<dbReference type="OrthoDB" id="9777257at2"/>
<dbReference type="GO" id="GO:0008610">
    <property type="term" value="P:lipid biosynthetic process"/>
    <property type="evidence" value="ECO:0007669"/>
    <property type="project" value="InterPro"/>
</dbReference>
<dbReference type="GO" id="GO:0032259">
    <property type="term" value="P:methylation"/>
    <property type="evidence" value="ECO:0007669"/>
    <property type="project" value="UniProtKB-KW"/>
</dbReference>
<accession>A0A1M5RNT0</accession>
<evidence type="ECO:0000259" key="7">
    <source>
        <dbReference type="Pfam" id="PF25371"/>
    </source>
</evidence>
<dbReference type="AlphaFoldDB" id="A0A1M5RNT0"/>
<sequence length="391" mass="45595">MTILKTALKKIFRDSFKEPVKVIFWDGEEISYNGEEPKYTVKFNKSISDELLNKDPTLALAEAYMDGDIEVEGSLEELIVDLYKNKDSFIRVKSELLSKIIKSKNNKHDSRENAHYHYDIGNDFYKLWLDKSMTYSCAYFKDKNDTLEMAQENKIDHILKKLNIKPNQKLLDIGCGWGELIIRAARDYGAKSYGITLSDEQYTKTLDRIKENKLEDRVFVKLMDYRDLKNEKFDRVVSIGMLEHVGKGNLNDYFSKVNELLNDGGISLSHSITMPNDGANNIFLNKYIFPGGYVPGIKEIITEVAENDFHLLDVESLRRHYARTLEMWTDNFESNLDEIRKTKDERFIRMWRLFLQGCAGSFKSGNIDIHQVLFSKGINDELPWTREYIYK</sequence>
<evidence type="ECO:0000256" key="3">
    <source>
        <dbReference type="ARBA" id="ARBA00022679"/>
    </source>
</evidence>
<feature type="active site" evidence="6">
    <location>
        <position position="358"/>
    </location>
</feature>
<evidence type="ECO:0000256" key="4">
    <source>
        <dbReference type="ARBA" id="ARBA00022691"/>
    </source>
</evidence>
<protein>
    <submittedName>
        <fullName evidence="8">Cyclopropane-fatty-acyl-phospholipid synthase</fullName>
    </submittedName>
</protein>
<evidence type="ECO:0000256" key="1">
    <source>
        <dbReference type="ARBA" id="ARBA00010815"/>
    </source>
</evidence>
<proteinExistence type="inferred from homology"/>
<organism evidence="8 9">
    <name type="scientific">Anaerosphaera aminiphila DSM 21120</name>
    <dbReference type="NCBI Taxonomy" id="1120995"/>
    <lineage>
        <taxon>Bacteria</taxon>
        <taxon>Bacillati</taxon>
        <taxon>Bacillota</taxon>
        <taxon>Tissierellia</taxon>
        <taxon>Tissierellales</taxon>
        <taxon>Peptoniphilaceae</taxon>
        <taxon>Anaerosphaera</taxon>
    </lineage>
</organism>
<name>A0A1M5RNT0_9FIRM</name>
<feature type="domain" description="DUF7884" evidence="7">
    <location>
        <begin position="8"/>
        <end position="93"/>
    </location>
</feature>
<dbReference type="STRING" id="1120995.SAMN02745245_00980"/>
<dbReference type="CDD" id="cd02440">
    <property type="entry name" value="AdoMet_MTases"/>
    <property type="match status" value="1"/>
</dbReference>